<feature type="chain" id="PRO_5045733022" description="Surface layer protein A domain-containing protein" evidence="1">
    <location>
        <begin position="23"/>
        <end position="144"/>
    </location>
</feature>
<comment type="caution">
    <text evidence="2">The sequence shown here is derived from an EMBL/GenBank/DDBJ whole genome shotgun (WGS) entry which is preliminary data.</text>
</comment>
<gene>
    <name evidence="2" type="ORF">ACFQ44_01900</name>
</gene>
<accession>A0ABW4D0Z6</accession>
<evidence type="ECO:0008006" key="4">
    <source>
        <dbReference type="Google" id="ProtNLM"/>
    </source>
</evidence>
<dbReference type="RefSeq" id="WP_203642275.1">
    <property type="nucleotide sequence ID" value="NZ_BOLN01000001.1"/>
</dbReference>
<evidence type="ECO:0000313" key="3">
    <source>
        <dbReference type="Proteomes" id="UP001597189"/>
    </source>
</evidence>
<protein>
    <recommendedName>
        <fullName evidence="4">Surface layer protein A domain-containing protein</fullName>
    </recommendedName>
</protein>
<keyword evidence="1" id="KW-0732">Signal</keyword>
<feature type="signal peptide" evidence="1">
    <location>
        <begin position="1"/>
        <end position="22"/>
    </location>
</feature>
<evidence type="ECO:0000313" key="2">
    <source>
        <dbReference type="EMBL" id="MFD1454431.1"/>
    </source>
</evidence>
<sequence>MNKFIKAGVSALVVAVSVGGSAITGEAATWHKGLPTFIQNKKFKSKIKGHTGVWSKATKTTVFMKHTQGDPTPAISHTKYKKMGKVYLIKGKYHDSRMGKGMNTYYYRVQKLTSKKIKMANGKTGKLTTMTRFKHAPKNSQTWW</sequence>
<reference evidence="3" key="1">
    <citation type="journal article" date="2019" name="Int. J. Syst. Evol. Microbiol.">
        <title>The Global Catalogue of Microorganisms (GCM) 10K type strain sequencing project: providing services to taxonomists for standard genome sequencing and annotation.</title>
        <authorList>
            <consortium name="The Broad Institute Genomics Platform"/>
            <consortium name="The Broad Institute Genome Sequencing Center for Infectious Disease"/>
            <person name="Wu L."/>
            <person name="Ma J."/>
        </authorList>
    </citation>
    <scope>NUCLEOTIDE SEQUENCE [LARGE SCALE GENOMIC DNA]</scope>
    <source>
        <strain evidence="3">CCM 8979</strain>
    </source>
</reference>
<evidence type="ECO:0000256" key="1">
    <source>
        <dbReference type="SAM" id="SignalP"/>
    </source>
</evidence>
<dbReference type="Proteomes" id="UP001597189">
    <property type="component" value="Unassembled WGS sequence"/>
</dbReference>
<proteinExistence type="predicted"/>
<dbReference type="EMBL" id="JBHTOD010000001">
    <property type="protein sequence ID" value="MFD1454431.1"/>
    <property type="molecule type" value="Genomic_DNA"/>
</dbReference>
<organism evidence="2 3">
    <name type="scientific">Levilactobacillus lanxiensis</name>
    <dbReference type="NCBI Taxonomy" id="2799568"/>
    <lineage>
        <taxon>Bacteria</taxon>
        <taxon>Bacillati</taxon>
        <taxon>Bacillota</taxon>
        <taxon>Bacilli</taxon>
        <taxon>Lactobacillales</taxon>
        <taxon>Lactobacillaceae</taxon>
        <taxon>Levilactobacillus</taxon>
    </lineage>
</organism>
<name>A0ABW4D0Z6_9LACO</name>
<keyword evidence="3" id="KW-1185">Reference proteome</keyword>